<dbReference type="InterPro" id="IPR059026">
    <property type="entry name" value="LpqB_N"/>
</dbReference>
<dbReference type="AlphaFoldDB" id="A0A4R5TZV6"/>
<organism evidence="2 3">
    <name type="scientific">Arthrobacter crusticola</name>
    <dbReference type="NCBI Taxonomy" id="2547960"/>
    <lineage>
        <taxon>Bacteria</taxon>
        <taxon>Bacillati</taxon>
        <taxon>Actinomycetota</taxon>
        <taxon>Actinomycetes</taxon>
        <taxon>Micrococcales</taxon>
        <taxon>Micrococcaceae</taxon>
        <taxon>Arthrobacter</taxon>
    </lineage>
</organism>
<name>A0A4R5TZV6_9MICC</name>
<reference evidence="2 3" key="1">
    <citation type="submission" date="2019-03" db="EMBL/GenBank/DDBJ databases">
        <title>Arthrobacter sp. nov., an bacterium isolated from biocrust in Mu Us Desert.</title>
        <authorList>
            <person name="Lixiong L."/>
        </authorList>
    </citation>
    <scope>NUCLEOTIDE SEQUENCE [LARGE SCALE GENOMIC DNA]</scope>
    <source>
        <strain evidence="2 3">SLN-3</strain>
    </source>
</reference>
<feature type="domain" description="Lipoprotein LpqB N-terminal" evidence="1">
    <location>
        <begin position="40"/>
        <end position="144"/>
    </location>
</feature>
<dbReference type="OrthoDB" id="5118128at2"/>
<dbReference type="Proteomes" id="UP000295411">
    <property type="component" value="Unassembled WGS sequence"/>
</dbReference>
<sequence>MNSVRRDRTLPILLAVLGLLVVVALAVVFSRGDVKLLDASTPGGVVQRYSAAVIEGDEEAAAAYLAEQSEPCDEFHTPTGDNLRISLVATRERENTADVEVSIVTFDAGGPFGSSEYESRDEFGLVRVNGGWLIERAPWQLRVCEAGSGVR</sequence>
<dbReference type="EMBL" id="SMTK01000002">
    <property type="protein sequence ID" value="TDK26741.1"/>
    <property type="molecule type" value="Genomic_DNA"/>
</dbReference>
<evidence type="ECO:0000259" key="1">
    <source>
        <dbReference type="Pfam" id="PF25976"/>
    </source>
</evidence>
<accession>A0A4R5TZV6</accession>
<dbReference type="RefSeq" id="WP_133403100.1">
    <property type="nucleotide sequence ID" value="NZ_SMTK01000002.1"/>
</dbReference>
<evidence type="ECO:0000313" key="3">
    <source>
        <dbReference type="Proteomes" id="UP000295411"/>
    </source>
</evidence>
<dbReference type="Pfam" id="PF25976">
    <property type="entry name" value="LpqB_N"/>
    <property type="match status" value="1"/>
</dbReference>
<keyword evidence="3" id="KW-1185">Reference proteome</keyword>
<protein>
    <recommendedName>
        <fullName evidence="1">Lipoprotein LpqB N-terminal domain-containing protein</fullName>
    </recommendedName>
</protein>
<evidence type="ECO:0000313" key="2">
    <source>
        <dbReference type="EMBL" id="TDK26741.1"/>
    </source>
</evidence>
<proteinExistence type="predicted"/>
<comment type="caution">
    <text evidence="2">The sequence shown here is derived from an EMBL/GenBank/DDBJ whole genome shotgun (WGS) entry which is preliminary data.</text>
</comment>
<gene>
    <name evidence="2" type="ORF">E2F48_06055</name>
</gene>